<dbReference type="PATRIC" id="fig|1408103.3.peg.1815"/>
<dbReference type="InterPro" id="IPR015867">
    <property type="entry name" value="N-reg_PII/ATP_PRibTrfase_C"/>
</dbReference>
<dbReference type="PIRSF" id="PIRSF006483">
    <property type="entry name" value="Membrane_protein_YitT"/>
    <property type="match status" value="1"/>
</dbReference>
<sequence>MSKSEEQQVYQQKWNALKVAGRIVLITFGAVLMAVGLEIFLVKNKVVDGGITAISIMLSHIVGWKLGIFLFLLNLPFVYLGYKQIGKTFALSTIYGISALSLFAIMLHPVPAFTDDVLLATVFGGMLIGLGVGTVIRSGGALDGTEILAILINKKLPVSVGNIIMFFNLFILTASGFVFGWERAMYSLLAYYIASKAIDAVVEGFEQSKSVWIISEFSQEIADSINARLGRGVTFFHGEGAYSGADKRVIFCVINRIEESKLKRIVQYWDPNAFLAIADIAEVRGGKFKKKDIH</sequence>
<evidence type="ECO:0000256" key="1">
    <source>
        <dbReference type="ARBA" id="ARBA00004651"/>
    </source>
</evidence>
<keyword evidence="3 6" id="KW-0812">Transmembrane</keyword>
<dbReference type="CDD" id="cd16380">
    <property type="entry name" value="YitT_C"/>
    <property type="match status" value="1"/>
</dbReference>
<gene>
    <name evidence="8" type="ORF">WQ57_08055</name>
</gene>
<protein>
    <submittedName>
        <fullName evidence="8">Membrane protein</fullName>
    </submittedName>
</protein>
<dbReference type="PANTHER" id="PTHR33545:SF3">
    <property type="entry name" value="UPF0750 MEMBRANE PROTEIN YQFU"/>
    <property type="match status" value="1"/>
</dbReference>
<dbReference type="Pfam" id="PF02588">
    <property type="entry name" value="YitT_membrane"/>
    <property type="match status" value="1"/>
</dbReference>
<dbReference type="GO" id="GO:0005886">
    <property type="term" value="C:plasma membrane"/>
    <property type="evidence" value="ECO:0007669"/>
    <property type="project" value="UniProtKB-SubCell"/>
</dbReference>
<name>A0A0M2T143_9BACI</name>
<dbReference type="RefSeq" id="WP_046523237.1">
    <property type="nucleotide sequence ID" value="NZ_LAYY01000007.1"/>
</dbReference>
<dbReference type="AlphaFoldDB" id="A0A0M2T143"/>
<keyword evidence="5 6" id="KW-0472">Membrane</keyword>
<dbReference type="OrthoDB" id="265478at2"/>
<evidence type="ECO:0000256" key="2">
    <source>
        <dbReference type="ARBA" id="ARBA00022475"/>
    </source>
</evidence>
<keyword evidence="2" id="KW-1003">Cell membrane</keyword>
<evidence type="ECO:0000256" key="5">
    <source>
        <dbReference type="ARBA" id="ARBA00023136"/>
    </source>
</evidence>
<dbReference type="InterPro" id="IPR019264">
    <property type="entry name" value="DUF2179"/>
</dbReference>
<organism evidence="8 9">
    <name type="scientific">Mesobacillus campisalis</name>
    <dbReference type="NCBI Taxonomy" id="1408103"/>
    <lineage>
        <taxon>Bacteria</taxon>
        <taxon>Bacillati</taxon>
        <taxon>Bacillota</taxon>
        <taxon>Bacilli</taxon>
        <taxon>Bacillales</taxon>
        <taxon>Bacillaceae</taxon>
        <taxon>Mesobacillus</taxon>
    </lineage>
</organism>
<keyword evidence="4 6" id="KW-1133">Transmembrane helix</keyword>
<reference evidence="8 9" key="1">
    <citation type="submission" date="2015-04" db="EMBL/GenBank/DDBJ databases">
        <title>Taxonomic description and genome sequence of Bacillus campisalis sp. nov., a novel member of the genus Bacillus isolated from solar saltern.</title>
        <authorList>
            <person name="Mathan Kumar R."/>
            <person name="Kaur G."/>
            <person name="Kumar A."/>
            <person name="Singh N.K."/>
            <person name="Kaur N."/>
            <person name="Kumar N."/>
            <person name="Mayilraj S."/>
        </authorList>
    </citation>
    <scope>NUCLEOTIDE SEQUENCE [LARGE SCALE GENOMIC DNA]</scope>
    <source>
        <strain evidence="8 9">SA2-6</strain>
    </source>
</reference>
<feature type="domain" description="DUF2179" evidence="7">
    <location>
        <begin position="231"/>
        <end position="285"/>
    </location>
</feature>
<dbReference type="InterPro" id="IPR003740">
    <property type="entry name" value="YitT"/>
</dbReference>
<evidence type="ECO:0000313" key="9">
    <source>
        <dbReference type="Proteomes" id="UP000034166"/>
    </source>
</evidence>
<evidence type="ECO:0000256" key="6">
    <source>
        <dbReference type="SAM" id="Phobius"/>
    </source>
</evidence>
<feature type="transmembrane region" description="Helical" evidence="6">
    <location>
        <begin position="20"/>
        <end position="42"/>
    </location>
</feature>
<dbReference type="Pfam" id="PF10035">
    <property type="entry name" value="DUF2179"/>
    <property type="match status" value="1"/>
</dbReference>
<proteinExistence type="predicted"/>
<dbReference type="EMBL" id="LAYY01000007">
    <property type="protein sequence ID" value="KKK38545.1"/>
    <property type="molecule type" value="Genomic_DNA"/>
</dbReference>
<dbReference type="PANTHER" id="PTHR33545">
    <property type="entry name" value="UPF0750 MEMBRANE PROTEIN YITT-RELATED"/>
    <property type="match status" value="1"/>
</dbReference>
<feature type="transmembrane region" description="Helical" evidence="6">
    <location>
        <begin position="156"/>
        <end position="181"/>
    </location>
</feature>
<dbReference type="Proteomes" id="UP000034166">
    <property type="component" value="Unassembled WGS sequence"/>
</dbReference>
<comment type="subcellular location">
    <subcellularLocation>
        <location evidence="1">Cell membrane</location>
        <topology evidence="1">Multi-pass membrane protein</topology>
    </subcellularLocation>
</comment>
<dbReference type="Gene3D" id="3.30.70.120">
    <property type="match status" value="1"/>
</dbReference>
<evidence type="ECO:0000259" key="7">
    <source>
        <dbReference type="Pfam" id="PF10035"/>
    </source>
</evidence>
<keyword evidence="9" id="KW-1185">Reference proteome</keyword>
<evidence type="ECO:0000313" key="8">
    <source>
        <dbReference type="EMBL" id="KKK38545.1"/>
    </source>
</evidence>
<evidence type="ECO:0000256" key="3">
    <source>
        <dbReference type="ARBA" id="ARBA00022692"/>
    </source>
</evidence>
<feature type="transmembrane region" description="Helical" evidence="6">
    <location>
        <begin position="62"/>
        <end position="82"/>
    </location>
</feature>
<evidence type="ECO:0000256" key="4">
    <source>
        <dbReference type="ARBA" id="ARBA00022989"/>
    </source>
</evidence>
<dbReference type="InterPro" id="IPR051461">
    <property type="entry name" value="UPF0750_membrane"/>
</dbReference>
<feature type="transmembrane region" description="Helical" evidence="6">
    <location>
        <begin position="117"/>
        <end position="136"/>
    </location>
</feature>
<accession>A0A0M2T143</accession>
<comment type="caution">
    <text evidence="8">The sequence shown here is derived from an EMBL/GenBank/DDBJ whole genome shotgun (WGS) entry which is preliminary data.</text>
</comment>
<feature type="transmembrane region" description="Helical" evidence="6">
    <location>
        <begin position="89"/>
        <end position="111"/>
    </location>
</feature>